<proteinExistence type="predicted"/>
<evidence type="ECO:0008006" key="3">
    <source>
        <dbReference type="Google" id="ProtNLM"/>
    </source>
</evidence>
<keyword evidence="2" id="KW-1185">Reference proteome</keyword>
<name>A0ABN1WHB5_9ACTN</name>
<evidence type="ECO:0000313" key="1">
    <source>
        <dbReference type="EMBL" id="GAA1248135.1"/>
    </source>
</evidence>
<evidence type="ECO:0000313" key="2">
    <source>
        <dbReference type="Proteomes" id="UP001500282"/>
    </source>
</evidence>
<dbReference type="EMBL" id="BAAAIH010000001">
    <property type="protein sequence ID" value="GAA1248135.1"/>
    <property type="molecule type" value="Genomic_DNA"/>
</dbReference>
<accession>A0ABN1WHB5</accession>
<sequence>MGVGEYVAAPSELTTLTIACGHRPHVAFREISQGPKARREREREAKVSRPMICPPAPAPALRGGVRLYSRHHIDLLRVAGALCRR</sequence>
<protein>
    <recommendedName>
        <fullName evidence="3">HTH merR-type domain-containing protein</fullName>
    </recommendedName>
</protein>
<reference evidence="1 2" key="1">
    <citation type="journal article" date="2019" name="Int. J. Syst. Evol. Microbiol.">
        <title>The Global Catalogue of Microorganisms (GCM) 10K type strain sequencing project: providing services to taxonomists for standard genome sequencing and annotation.</title>
        <authorList>
            <consortium name="The Broad Institute Genomics Platform"/>
            <consortium name="The Broad Institute Genome Sequencing Center for Infectious Disease"/>
            <person name="Wu L."/>
            <person name="Ma J."/>
        </authorList>
    </citation>
    <scope>NUCLEOTIDE SEQUENCE [LARGE SCALE GENOMIC DNA]</scope>
    <source>
        <strain evidence="1 2">JCM 11448</strain>
    </source>
</reference>
<organism evidence="1 2">
    <name type="scientific">Streptomyces javensis</name>
    <dbReference type="NCBI Taxonomy" id="114698"/>
    <lineage>
        <taxon>Bacteria</taxon>
        <taxon>Bacillati</taxon>
        <taxon>Actinomycetota</taxon>
        <taxon>Actinomycetes</taxon>
        <taxon>Kitasatosporales</taxon>
        <taxon>Streptomycetaceae</taxon>
        <taxon>Streptomyces</taxon>
        <taxon>Streptomyces violaceusniger group</taxon>
    </lineage>
</organism>
<comment type="caution">
    <text evidence="1">The sequence shown here is derived from an EMBL/GenBank/DDBJ whole genome shotgun (WGS) entry which is preliminary data.</text>
</comment>
<gene>
    <name evidence="1" type="ORF">GCM10009579_02130</name>
</gene>
<dbReference type="InterPro" id="IPR049979">
    <property type="entry name" value="Cys_resp_CS_actino"/>
</dbReference>
<dbReference type="Proteomes" id="UP001500282">
    <property type="component" value="Unassembled WGS sequence"/>
</dbReference>
<dbReference type="NCBIfam" id="NF042934">
    <property type="entry name" value="cis_reg_atten"/>
    <property type="match status" value="1"/>
</dbReference>